<sequence length="402" mass="46052">MSPFSIKPRLYFTDRVKPEQQLSAKSGTGFSYPGFGQNCGKTEYSVSQQLICHFISNFIGKIIFPHHMQVGLFIGKFNPPHLGHISSILQAHAMCDTLYVCVCANSAEELDKSVIPGKTRKMWLSQEFQPYAQIKVIRIDEAGIPAYPNGWVQFASLVKTQLSQTITICFGGEDKYRDGFRTHFNASYTLIDPLRKRNSISSTIIKQNPTLHFNFICKAARPHFTKKVLVCGTESCGKTVLTMKLSQIFNTNWSEEVGRYYSERYLGFDEEAYSDDDFVRICALQIENDTQKIKGANKICFFDTDAVITQYYAEIYQGHSIPAIETFVNPHKFDLVLIMTPQVKWVDDGLRFLGEQEKREELHQKLKQMYIDRGFENIAEVSGTDYHERLQKCVQLCDELLQ</sequence>
<name>A0ABP1GZ02_9EUKA</name>
<dbReference type="InterPro" id="IPR027417">
    <property type="entry name" value="P-loop_NTPase"/>
</dbReference>
<feature type="domain" description="NadR/Ttd14 AAA" evidence="2">
    <location>
        <begin position="227"/>
        <end position="389"/>
    </location>
</feature>
<dbReference type="InterPro" id="IPR014729">
    <property type="entry name" value="Rossmann-like_a/b/a_fold"/>
</dbReference>
<dbReference type="SUPFAM" id="SSF52374">
    <property type="entry name" value="Nucleotidylyl transferase"/>
    <property type="match status" value="1"/>
</dbReference>
<keyword evidence="3" id="KW-0808">Transferase</keyword>
<feature type="domain" description="Cytidyltransferase-like" evidence="1">
    <location>
        <begin position="72"/>
        <end position="207"/>
    </location>
</feature>
<comment type="caution">
    <text evidence="3">The sequence shown here is derived from an EMBL/GenBank/DDBJ whole genome shotgun (WGS) entry which is preliminary data.</text>
</comment>
<dbReference type="GO" id="GO:0016740">
    <property type="term" value="F:transferase activity"/>
    <property type="evidence" value="ECO:0007669"/>
    <property type="project" value="UniProtKB-KW"/>
</dbReference>
<reference evidence="3 4" key="1">
    <citation type="submission" date="2024-07" db="EMBL/GenBank/DDBJ databases">
        <authorList>
            <person name="Akdeniz Z."/>
        </authorList>
    </citation>
    <scope>NUCLEOTIDE SEQUENCE [LARGE SCALE GENOMIC DNA]</scope>
</reference>
<dbReference type="InterPro" id="IPR052735">
    <property type="entry name" value="NAD_biosynth-regulator"/>
</dbReference>
<dbReference type="Pfam" id="PF01467">
    <property type="entry name" value="CTP_transf_like"/>
    <property type="match status" value="1"/>
</dbReference>
<dbReference type="EMBL" id="CAXDID020000011">
    <property type="protein sequence ID" value="CAL5979685.1"/>
    <property type="molecule type" value="Genomic_DNA"/>
</dbReference>
<evidence type="ECO:0000259" key="2">
    <source>
        <dbReference type="Pfam" id="PF13521"/>
    </source>
</evidence>
<gene>
    <name evidence="3" type="ORF">HINF_LOCUS5815</name>
</gene>
<evidence type="ECO:0000313" key="4">
    <source>
        <dbReference type="Proteomes" id="UP001642409"/>
    </source>
</evidence>
<dbReference type="InterPro" id="IPR038727">
    <property type="entry name" value="NadR/Ttd14_AAA_dom"/>
</dbReference>
<dbReference type="Gene3D" id="3.40.50.300">
    <property type="entry name" value="P-loop containing nucleotide triphosphate hydrolases"/>
    <property type="match status" value="1"/>
</dbReference>
<proteinExistence type="predicted"/>
<evidence type="ECO:0000259" key="1">
    <source>
        <dbReference type="Pfam" id="PF01467"/>
    </source>
</evidence>
<dbReference type="NCBIfam" id="NF005988">
    <property type="entry name" value="PRK08099.1"/>
    <property type="match status" value="1"/>
</dbReference>
<dbReference type="InterPro" id="IPR004821">
    <property type="entry name" value="Cyt_trans-like"/>
</dbReference>
<dbReference type="PANTHER" id="PTHR37512:SF1">
    <property type="entry name" value="NADR_TTD14 AAA DOMAIN-CONTAINING PROTEIN"/>
    <property type="match status" value="1"/>
</dbReference>
<dbReference type="SUPFAM" id="SSF52540">
    <property type="entry name" value="P-loop containing nucleoside triphosphate hydrolases"/>
    <property type="match status" value="1"/>
</dbReference>
<dbReference type="InterPro" id="IPR016429">
    <property type="entry name" value="NAD_NadR"/>
</dbReference>
<dbReference type="PANTHER" id="PTHR37512">
    <property type="entry name" value="TRIFUNCTIONAL NAD BIOSYNTHESIS/REGULATOR PROTEIN NADR"/>
    <property type="match status" value="1"/>
</dbReference>
<dbReference type="PIRSF" id="PIRSF004776">
    <property type="entry name" value="NadR_NMNAT/RNK"/>
    <property type="match status" value="1"/>
</dbReference>
<evidence type="ECO:0000313" key="3">
    <source>
        <dbReference type="EMBL" id="CAL5979685.1"/>
    </source>
</evidence>
<dbReference type="NCBIfam" id="TIGR00125">
    <property type="entry name" value="cyt_tran_rel"/>
    <property type="match status" value="1"/>
</dbReference>
<accession>A0ABP1GZ02</accession>
<keyword evidence="4" id="KW-1185">Reference proteome</keyword>
<protein>
    <submittedName>
        <fullName evidence="3">NMN_adenylyl transferase and transcriptional regulator</fullName>
    </submittedName>
</protein>
<organism evidence="3 4">
    <name type="scientific">Hexamita inflata</name>
    <dbReference type="NCBI Taxonomy" id="28002"/>
    <lineage>
        <taxon>Eukaryota</taxon>
        <taxon>Metamonada</taxon>
        <taxon>Diplomonadida</taxon>
        <taxon>Hexamitidae</taxon>
        <taxon>Hexamitinae</taxon>
        <taxon>Hexamita</taxon>
    </lineage>
</organism>
<dbReference type="Pfam" id="PF13521">
    <property type="entry name" value="AAA_28"/>
    <property type="match status" value="1"/>
</dbReference>
<dbReference type="Proteomes" id="UP001642409">
    <property type="component" value="Unassembled WGS sequence"/>
</dbReference>
<dbReference type="Gene3D" id="3.40.50.620">
    <property type="entry name" value="HUPs"/>
    <property type="match status" value="1"/>
</dbReference>